<keyword evidence="1" id="KW-0472">Membrane</keyword>
<keyword evidence="3" id="KW-1185">Reference proteome</keyword>
<feature type="transmembrane region" description="Helical" evidence="1">
    <location>
        <begin position="67"/>
        <end position="89"/>
    </location>
</feature>
<accession>A0A1H5W185</accession>
<evidence type="ECO:0000256" key="1">
    <source>
        <dbReference type="SAM" id="Phobius"/>
    </source>
</evidence>
<sequence length="97" mass="10619">MTTLVVLSIVWGVMIAGFLALMIYRSHLTNMETDQLFLSDASGTASVHVEQDMIVHRVQALALPTRIYAIAIGLLTVVIGVMYVMQVIMPSLSGRIN</sequence>
<dbReference type="OrthoDB" id="121416at2"/>
<dbReference type="EMBL" id="FNVA01000002">
    <property type="protein sequence ID" value="SEF93245.1"/>
    <property type="molecule type" value="Genomic_DNA"/>
</dbReference>
<keyword evidence="1" id="KW-0812">Transmembrane</keyword>
<organism evidence="2 3">
    <name type="scientific">Bryocella elongata</name>
    <dbReference type="NCBI Taxonomy" id="863522"/>
    <lineage>
        <taxon>Bacteria</taxon>
        <taxon>Pseudomonadati</taxon>
        <taxon>Acidobacteriota</taxon>
        <taxon>Terriglobia</taxon>
        <taxon>Terriglobales</taxon>
        <taxon>Acidobacteriaceae</taxon>
        <taxon>Bryocella</taxon>
    </lineage>
</organism>
<dbReference type="Proteomes" id="UP000236728">
    <property type="component" value="Unassembled WGS sequence"/>
</dbReference>
<evidence type="ECO:0000313" key="2">
    <source>
        <dbReference type="EMBL" id="SEF93245.1"/>
    </source>
</evidence>
<name>A0A1H5W185_9BACT</name>
<dbReference type="AlphaFoldDB" id="A0A1H5W185"/>
<feature type="transmembrane region" description="Helical" evidence="1">
    <location>
        <begin position="6"/>
        <end position="24"/>
    </location>
</feature>
<proteinExistence type="predicted"/>
<evidence type="ECO:0000313" key="3">
    <source>
        <dbReference type="Proteomes" id="UP000236728"/>
    </source>
</evidence>
<protein>
    <submittedName>
        <fullName evidence="2">Uncharacterized protein</fullName>
    </submittedName>
</protein>
<keyword evidence="1" id="KW-1133">Transmembrane helix</keyword>
<dbReference type="RefSeq" id="WP_103932341.1">
    <property type="nucleotide sequence ID" value="NZ_FNVA01000002.1"/>
</dbReference>
<gene>
    <name evidence="2" type="ORF">SAMN05421819_1402</name>
</gene>
<reference evidence="2 3" key="1">
    <citation type="submission" date="2016-10" db="EMBL/GenBank/DDBJ databases">
        <authorList>
            <person name="de Groot N.N."/>
        </authorList>
    </citation>
    <scope>NUCLEOTIDE SEQUENCE [LARGE SCALE GENOMIC DNA]</scope>
    <source>
        <strain evidence="2 3">DSM 22489</strain>
    </source>
</reference>